<evidence type="ECO:0000313" key="2">
    <source>
        <dbReference type="Proteomes" id="UP000625283"/>
    </source>
</evidence>
<organism evidence="1 2">
    <name type="scientific">Sphingobacterium faecale</name>
    <dbReference type="NCBI Taxonomy" id="2803775"/>
    <lineage>
        <taxon>Bacteria</taxon>
        <taxon>Pseudomonadati</taxon>
        <taxon>Bacteroidota</taxon>
        <taxon>Sphingobacteriia</taxon>
        <taxon>Sphingobacteriales</taxon>
        <taxon>Sphingobacteriaceae</taxon>
        <taxon>Sphingobacterium</taxon>
    </lineage>
</organism>
<comment type="caution">
    <text evidence="1">The sequence shown here is derived from an EMBL/GenBank/DDBJ whole genome shotgun (WGS) entry which is preliminary data.</text>
</comment>
<dbReference type="RefSeq" id="WP_202101720.1">
    <property type="nucleotide sequence ID" value="NZ_JAERTY010000002.1"/>
</dbReference>
<name>A0ABS1R0D0_9SPHI</name>
<accession>A0ABS1R0D0</accession>
<sequence length="224" mass="26284">MKKKNDEPKVKTYIIKCTEIEILIIYRMMVLRISKHFSGAEVSFLMGKPLDYIDKIETFKLKKVLALDLYIFSLALDFENGGCAYPVFMGTDNEENRYEMVVSTYKEHVIYELRQVDLNNVVVKPIFILIDNNYTLERVYTSTAAEIEKLKNVVRELFKEKFFQEERTAYDIRYACQEKLGSSVEPKKLITILESYLSGKEDFSLTQRKSTKMNFNGFVYVETK</sequence>
<dbReference type="EMBL" id="JAERTY010000002">
    <property type="protein sequence ID" value="MBL1407925.1"/>
    <property type="molecule type" value="Genomic_DNA"/>
</dbReference>
<reference evidence="1 2" key="1">
    <citation type="submission" date="2021-01" db="EMBL/GenBank/DDBJ databases">
        <title>C459-1 draft genome sequence.</title>
        <authorList>
            <person name="Zhang X.-F."/>
        </authorList>
    </citation>
    <scope>NUCLEOTIDE SEQUENCE [LARGE SCALE GENOMIC DNA]</scope>
    <source>
        <strain evidence="2">C459-1</strain>
    </source>
</reference>
<proteinExistence type="predicted"/>
<protein>
    <submittedName>
        <fullName evidence="1">Uncharacterized protein</fullName>
    </submittedName>
</protein>
<evidence type="ECO:0000313" key="1">
    <source>
        <dbReference type="EMBL" id="MBL1407925.1"/>
    </source>
</evidence>
<dbReference type="Proteomes" id="UP000625283">
    <property type="component" value="Unassembled WGS sequence"/>
</dbReference>
<gene>
    <name evidence="1" type="ORF">JKG61_04090</name>
</gene>
<keyword evidence="2" id="KW-1185">Reference proteome</keyword>